<organism evidence="2 3">
    <name type="scientific">Artemisia annua</name>
    <name type="common">Sweet wormwood</name>
    <dbReference type="NCBI Taxonomy" id="35608"/>
    <lineage>
        <taxon>Eukaryota</taxon>
        <taxon>Viridiplantae</taxon>
        <taxon>Streptophyta</taxon>
        <taxon>Embryophyta</taxon>
        <taxon>Tracheophyta</taxon>
        <taxon>Spermatophyta</taxon>
        <taxon>Magnoliopsida</taxon>
        <taxon>eudicotyledons</taxon>
        <taxon>Gunneridae</taxon>
        <taxon>Pentapetalae</taxon>
        <taxon>asterids</taxon>
        <taxon>campanulids</taxon>
        <taxon>Asterales</taxon>
        <taxon>Asteraceae</taxon>
        <taxon>Asteroideae</taxon>
        <taxon>Anthemideae</taxon>
        <taxon>Artemisiinae</taxon>
        <taxon>Artemisia</taxon>
    </lineage>
</organism>
<dbReference type="STRING" id="35608.A0A2U1KP58"/>
<dbReference type="EMBL" id="PKPP01015522">
    <property type="protein sequence ID" value="PWA38550.1"/>
    <property type="molecule type" value="Genomic_DNA"/>
</dbReference>
<accession>A0A2U1KP58</accession>
<protein>
    <submittedName>
        <fullName evidence="2">SWIB/MDM2 domain superfamily protein</fullName>
    </submittedName>
</protein>
<evidence type="ECO:0000313" key="3">
    <source>
        <dbReference type="Proteomes" id="UP000245207"/>
    </source>
</evidence>
<dbReference type="InterPro" id="IPR013955">
    <property type="entry name" value="Rep_factor-A_C"/>
</dbReference>
<dbReference type="Pfam" id="PF08646">
    <property type="entry name" value="Rep_fac-A_C"/>
    <property type="match status" value="1"/>
</dbReference>
<dbReference type="Gene3D" id="2.40.50.140">
    <property type="entry name" value="Nucleic acid-binding proteins"/>
    <property type="match status" value="2"/>
</dbReference>
<dbReference type="InterPro" id="IPR012340">
    <property type="entry name" value="NA-bd_OB-fold"/>
</dbReference>
<name>A0A2U1KP58_ARTAN</name>
<keyword evidence="3" id="KW-1185">Reference proteome</keyword>
<dbReference type="PANTHER" id="PTHR47165:SF4">
    <property type="entry name" value="OS03G0429900 PROTEIN"/>
    <property type="match status" value="1"/>
</dbReference>
<dbReference type="PANTHER" id="PTHR47165">
    <property type="entry name" value="OS03G0429900 PROTEIN"/>
    <property type="match status" value="1"/>
</dbReference>
<evidence type="ECO:0000259" key="1">
    <source>
        <dbReference type="Pfam" id="PF08646"/>
    </source>
</evidence>
<dbReference type="AlphaFoldDB" id="A0A2U1KP58"/>
<evidence type="ECO:0000313" key="2">
    <source>
        <dbReference type="EMBL" id="PWA38550.1"/>
    </source>
</evidence>
<sequence>MKSSKNITGILWAGHELRGGVHVIGGGSNLAYTCDSMIKLSVNSPSLNACYDVLVDVPFPVQRELNALLATTEKAKDIEACDEAICTFIRKINEHRKRRALFLGFSQSPVTNSQKMNKRRKLRMETILIQKCPEILIFEKTDNVATQNRNCFVTGHLKQWKMKMRSMHHRLYGQISVTDGSHLIILIRFQSQIVHRCIIGYMVRFQSQIIKSYFSNRFDINWSIAYYAAPEYMATGDDDDSTTLSEKGATEKNENEVWGSGFIAQDITFLNKQWCFFPALTNQLFTIAALRAKKTHFLPLCVHNFSKNANYMELLIYIFLGRPMECQHPIIMAVSSCLAKRYGGSIQLSGTPGTSYYLNPEIPEAAHIRAVYSEMLGPVMSMALPPREKKPHEELTSQEVVNVWALLEINPDTLPLHQKFTTEAVIVKIDEEMERYMNWCKTCNKKIEETRPHWQCQEPGTALMPNYIYCFKSIIADVTGSAMLTWFSPEAHSLLPVCAEVLSYVPDPNQYELPPIIKNLQNTKHRFQVHFGDGSRKGTPRLVLNHVSDARTPLFPQIEGVESSNLTGSEGDRFTEVAVVPICVRVCVSRNLDLQTMIKQR</sequence>
<proteinExistence type="predicted"/>
<feature type="domain" description="Replication factor A C-terminal" evidence="1">
    <location>
        <begin position="420"/>
        <end position="531"/>
    </location>
</feature>
<reference evidence="2 3" key="1">
    <citation type="journal article" date="2018" name="Mol. Plant">
        <title>The genome of Artemisia annua provides insight into the evolution of Asteraceae family and artemisinin biosynthesis.</title>
        <authorList>
            <person name="Shen Q."/>
            <person name="Zhang L."/>
            <person name="Liao Z."/>
            <person name="Wang S."/>
            <person name="Yan T."/>
            <person name="Shi P."/>
            <person name="Liu M."/>
            <person name="Fu X."/>
            <person name="Pan Q."/>
            <person name="Wang Y."/>
            <person name="Lv Z."/>
            <person name="Lu X."/>
            <person name="Zhang F."/>
            <person name="Jiang W."/>
            <person name="Ma Y."/>
            <person name="Chen M."/>
            <person name="Hao X."/>
            <person name="Li L."/>
            <person name="Tang Y."/>
            <person name="Lv G."/>
            <person name="Zhou Y."/>
            <person name="Sun X."/>
            <person name="Brodelius P.E."/>
            <person name="Rose J.K.C."/>
            <person name="Tang K."/>
        </authorList>
    </citation>
    <scope>NUCLEOTIDE SEQUENCE [LARGE SCALE GENOMIC DNA]</scope>
    <source>
        <strain evidence="3">cv. Huhao1</strain>
        <tissue evidence="2">Leaf</tissue>
    </source>
</reference>
<dbReference type="Proteomes" id="UP000245207">
    <property type="component" value="Unassembled WGS sequence"/>
</dbReference>
<comment type="caution">
    <text evidence="2">The sequence shown here is derived from an EMBL/GenBank/DDBJ whole genome shotgun (WGS) entry which is preliminary data.</text>
</comment>
<dbReference type="OrthoDB" id="10263741at2759"/>
<gene>
    <name evidence="2" type="ORF">CTI12_AA580320</name>
</gene>
<dbReference type="SUPFAM" id="SSF50249">
    <property type="entry name" value="Nucleic acid-binding proteins"/>
    <property type="match status" value="1"/>
</dbReference>